<dbReference type="OrthoDB" id="1586840at2759"/>
<dbReference type="GO" id="GO:0016042">
    <property type="term" value="P:lipid catabolic process"/>
    <property type="evidence" value="ECO:0007669"/>
    <property type="project" value="UniProtKB-KW"/>
</dbReference>
<keyword evidence="5" id="KW-1185">Reference proteome</keyword>
<dbReference type="Gene3D" id="3.40.1090.10">
    <property type="entry name" value="Cytosolic phospholipase A2 catalytic domain"/>
    <property type="match status" value="1"/>
</dbReference>
<dbReference type="Gramene" id="OE9A054629T1">
    <property type="protein sequence ID" value="OE9A054629C1"/>
    <property type="gene ID" value="OE9A054629"/>
</dbReference>
<evidence type="ECO:0000313" key="4">
    <source>
        <dbReference type="EMBL" id="CAA3013880.1"/>
    </source>
</evidence>
<dbReference type="GO" id="GO:0016787">
    <property type="term" value="F:hydrolase activity"/>
    <property type="evidence" value="ECO:0007669"/>
    <property type="project" value="UniProtKB-KW"/>
</dbReference>
<dbReference type="Proteomes" id="UP000594638">
    <property type="component" value="Unassembled WGS sequence"/>
</dbReference>
<name>A0A8S0U8R3_OLEEU</name>
<protein>
    <submittedName>
        <fullName evidence="4">Patatin 3</fullName>
    </submittedName>
</protein>
<sequence>MGALYLFSRADAMEMNRCNFKMAGICGATIISQAMDLKSIAERIKIVAIGGEVAMDNPTTAAITHVLNNKREFPFSNCESATGVRRMMSSPAAFVRIAGDGTFDMVDQAISMAFGESRGNNYVRIQGSRIVTNNKENGNTLTIAEEMLAQKNVESVLFSRKKLAEKTHIEKLEMIGGELMKEEKRA</sequence>
<gene>
    <name evidence="4" type="ORF">OLEA9_A054629</name>
</gene>
<reference evidence="4 5" key="1">
    <citation type="submission" date="2019-12" db="EMBL/GenBank/DDBJ databases">
        <authorList>
            <person name="Alioto T."/>
            <person name="Alioto T."/>
            <person name="Gomez Garrido J."/>
        </authorList>
    </citation>
    <scope>NUCLEOTIDE SEQUENCE [LARGE SCALE GENOMIC DNA]</scope>
</reference>
<dbReference type="EMBL" id="CACTIH010007455">
    <property type="protein sequence ID" value="CAA3013880.1"/>
    <property type="molecule type" value="Genomic_DNA"/>
</dbReference>
<evidence type="ECO:0000313" key="5">
    <source>
        <dbReference type="Proteomes" id="UP000594638"/>
    </source>
</evidence>
<accession>A0A8S0U8R3</accession>
<dbReference type="PANTHER" id="PTHR32241:SF12">
    <property type="entry name" value="OS03G0784100 PROTEIN"/>
    <property type="match status" value="1"/>
</dbReference>
<dbReference type="PANTHER" id="PTHR32241">
    <property type="entry name" value="PATATIN-LIKE PROTEIN 6"/>
    <property type="match status" value="1"/>
</dbReference>
<proteinExistence type="inferred from homology"/>
<keyword evidence="3" id="KW-0442">Lipid degradation</keyword>
<evidence type="ECO:0000256" key="2">
    <source>
        <dbReference type="ARBA" id="ARBA00022801"/>
    </source>
</evidence>
<evidence type="ECO:0000256" key="3">
    <source>
        <dbReference type="ARBA" id="ARBA00022963"/>
    </source>
</evidence>
<comment type="similarity">
    <text evidence="1">Belongs to the patatin family.</text>
</comment>
<dbReference type="AlphaFoldDB" id="A0A8S0U8R3"/>
<keyword evidence="2" id="KW-0378">Hydrolase</keyword>
<comment type="caution">
    <text evidence="4">The sequence shown here is derived from an EMBL/GenBank/DDBJ whole genome shotgun (WGS) entry which is preliminary data.</text>
</comment>
<evidence type="ECO:0000256" key="1">
    <source>
        <dbReference type="ARBA" id="ARBA00010240"/>
    </source>
</evidence>
<organism evidence="4 5">
    <name type="scientific">Olea europaea subsp. europaea</name>
    <dbReference type="NCBI Taxonomy" id="158383"/>
    <lineage>
        <taxon>Eukaryota</taxon>
        <taxon>Viridiplantae</taxon>
        <taxon>Streptophyta</taxon>
        <taxon>Embryophyta</taxon>
        <taxon>Tracheophyta</taxon>
        <taxon>Spermatophyta</taxon>
        <taxon>Magnoliopsida</taxon>
        <taxon>eudicotyledons</taxon>
        <taxon>Gunneridae</taxon>
        <taxon>Pentapetalae</taxon>
        <taxon>asterids</taxon>
        <taxon>lamiids</taxon>
        <taxon>Lamiales</taxon>
        <taxon>Oleaceae</taxon>
        <taxon>Oleeae</taxon>
        <taxon>Olea</taxon>
    </lineage>
</organism>
<keyword evidence="3" id="KW-0443">Lipid metabolism</keyword>